<keyword evidence="1" id="KW-1133">Transmembrane helix</keyword>
<keyword evidence="3" id="KW-1185">Reference proteome</keyword>
<dbReference type="AlphaFoldDB" id="A0A9D4TXR6"/>
<evidence type="ECO:0000313" key="3">
    <source>
        <dbReference type="Proteomes" id="UP001055712"/>
    </source>
</evidence>
<dbReference type="Proteomes" id="UP001055712">
    <property type="component" value="Unassembled WGS sequence"/>
</dbReference>
<comment type="caution">
    <text evidence="2">The sequence shown here is derived from an EMBL/GenBank/DDBJ whole genome shotgun (WGS) entry which is preliminary data.</text>
</comment>
<keyword evidence="1" id="KW-0472">Membrane</keyword>
<feature type="transmembrane region" description="Helical" evidence="1">
    <location>
        <begin position="67"/>
        <end position="87"/>
    </location>
</feature>
<reference evidence="2" key="2">
    <citation type="submission" date="2020-11" db="EMBL/GenBank/DDBJ databases">
        <authorList>
            <person name="Cecchin M."/>
            <person name="Marcolungo L."/>
            <person name="Rossato M."/>
            <person name="Girolomoni L."/>
            <person name="Cosentino E."/>
            <person name="Cuine S."/>
            <person name="Li-Beisson Y."/>
            <person name="Delledonne M."/>
            <person name="Ballottari M."/>
        </authorList>
    </citation>
    <scope>NUCLEOTIDE SEQUENCE</scope>
    <source>
        <strain evidence="2">211/11P</strain>
        <tissue evidence="2">Whole cell</tissue>
    </source>
</reference>
<keyword evidence="1" id="KW-0812">Transmembrane</keyword>
<dbReference type="EMBL" id="SIDB01000001">
    <property type="protein sequence ID" value="KAI3437657.1"/>
    <property type="molecule type" value="Genomic_DNA"/>
</dbReference>
<reference evidence="2" key="1">
    <citation type="journal article" date="2019" name="Plant J.">
        <title>Chlorella vulgaris genome assembly and annotation reveals the molecular basis for metabolic acclimation to high light conditions.</title>
        <authorList>
            <person name="Cecchin M."/>
            <person name="Marcolungo L."/>
            <person name="Rossato M."/>
            <person name="Girolomoni L."/>
            <person name="Cosentino E."/>
            <person name="Cuine S."/>
            <person name="Li-Beisson Y."/>
            <person name="Delledonne M."/>
            <person name="Ballottari M."/>
        </authorList>
    </citation>
    <scope>NUCLEOTIDE SEQUENCE</scope>
    <source>
        <strain evidence="2">211/11P</strain>
    </source>
</reference>
<evidence type="ECO:0000256" key="1">
    <source>
        <dbReference type="SAM" id="Phobius"/>
    </source>
</evidence>
<name>A0A9D4TXR6_CHLVU</name>
<accession>A0A9D4TXR6</accession>
<feature type="transmembrane region" description="Helical" evidence="1">
    <location>
        <begin position="93"/>
        <end position="112"/>
    </location>
</feature>
<sequence length="146" mass="15668">MLEIRRTRLSGCRARKQERSAALLAIKAEERQKQVTHASSIKELKAELKALGWYTHEVEMPSLTRGAANYGVCLGLWAAVVAAVAQAGSPPMGWVAAAALTSVPCGTAGVIAQMEWPRLLAVLVARFGQLLYQLLRFAVAAAARLA</sequence>
<evidence type="ECO:0000313" key="2">
    <source>
        <dbReference type="EMBL" id="KAI3437657.1"/>
    </source>
</evidence>
<protein>
    <submittedName>
        <fullName evidence="2">Uncharacterized protein</fullName>
    </submittedName>
</protein>
<gene>
    <name evidence="2" type="ORF">D9Q98_000107</name>
</gene>
<proteinExistence type="predicted"/>
<organism evidence="2 3">
    <name type="scientific">Chlorella vulgaris</name>
    <name type="common">Green alga</name>
    <dbReference type="NCBI Taxonomy" id="3077"/>
    <lineage>
        <taxon>Eukaryota</taxon>
        <taxon>Viridiplantae</taxon>
        <taxon>Chlorophyta</taxon>
        <taxon>core chlorophytes</taxon>
        <taxon>Trebouxiophyceae</taxon>
        <taxon>Chlorellales</taxon>
        <taxon>Chlorellaceae</taxon>
        <taxon>Chlorella clade</taxon>
        <taxon>Chlorella</taxon>
    </lineage>
</organism>